<dbReference type="PANTHER" id="PTHR35526:SF3">
    <property type="entry name" value="ANTI-SIGMA-F FACTOR RSBW"/>
    <property type="match status" value="1"/>
</dbReference>
<protein>
    <recommendedName>
        <fullName evidence="2">Histidine kinase/HSP90-like ATPase domain-containing protein</fullName>
    </recommendedName>
</protein>
<organism evidence="3 4">
    <name type="scientific">candidate division KSB3 bacterium</name>
    <dbReference type="NCBI Taxonomy" id="2044937"/>
    <lineage>
        <taxon>Bacteria</taxon>
        <taxon>candidate division KSB3</taxon>
    </lineage>
</organism>
<sequence length="145" mass="16688">MREVRSKFEATLDSLELIRHFVAEFMAKAHLPDDQINNFEVAVDEHISNLVEHAFQNLPGKTVTVTCRDERSKSQVIIADKSEGFDPRNYSIPDVEDAAIYEMPPGGFGNYFIFELMDEVEYLHRPFVKNELILAVYKHQADQVV</sequence>
<dbReference type="InterPro" id="IPR050267">
    <property type="entry name" value="Anti-sigma-factor_SerPK"/>
</dbReference>
<dbReference type="InterPro" id="IPR036890">
    <property type="entry name" value="HATPase_C_sf"/>
</dbReference>
<proteinExistence type="predicted"/>
<dbReference type="GO" id="GO:0004674">
    <property type="term" value="F:protein serine/threonine kinase activity"/>
    <property type="evidence" value="ECO:0007669"/>
    <property type="project" value="UniProtKB-KW"/>
</dbReference>
<dbReference type="Gene3D" id="3.30.565.10">
    <property type="entry name" value="Histidine kinase-like ATPase, C-terminal domain"/>
    <property type="match status" value="1"/>
</dbReference>
<dbReference type="Pfam" id="PF13581">
    <property type="entry name" value="HATPase_c_2"/>
    <property type="match status" value="1"/>
</dbReference>
<reference evidence="3 4" key="1">
    <citation type="submission" date="2017-10" db="EMBL/GenBank/DDBJ databases">
        <title>Novel microbial diversity and functional potential in the marine mammal oral microbiome.</title>
        <authorList>
            <person name="Dudek N.K."/>
            <person name="Sun C.L."/>
            <person name="Burstein D."/>
            <person name="Kantor R.S."/>
            <person name="Aliaga Goltsman D.S."/>
            <person name="Bik E.M."/>
            <person name="Thomas B.C."/>
            <person name="Banfield J.F."/>
            <person name="Relman D.A."/>
        </authorList>
    </citation>
    <scope>NUCLEOTIDE SEQUENCE [LARGE SCALE GENOMIC DNA]</scope>
    <source>
        <strain evidence="3">DOLJORAL78_47_16</strain>
    </source>
</reference>
<gene>
    <name evidence="3" type="ORF">CSA56_10440</name>
</gene>
<dbReference type="Proteomes" id="UP000230821">
    <property type="component" value="Unassembled WGS sequence"/>
</dbReference>
<feature type="domain" description="Histidine kinase/HSP90-like ATPase" evidence="2">
    <location>
        <begin position="8"/>
        <end position="125"/>
    </location>
</feature>
<dbReference type="AlphaFoldDB" id="A0A2G6KDN5"/>
<name>A0A2G6KDN5_9BACT</name>
<dbReference type="SUPFAM" id="SSF55874">
    <property type="entry name" value="ATPase domain of HSP90 chaperone/DNA topoisomerase II/histidine kinase"/>
    <property type="match status" value="1"/>
</dbReference>
<keyword evidence="1" id="KW-0418">Kinase</keyword>
<evidence type="ECO:0000313" key="3">
    <source>
        <dbReference type="EMBL" id="PIE33735.1"/>
    </source>
</evidence>
<keyword evidence="1" id="KW-0808">Transferase</keyword>
<comment type="caution">
    <text evidence="3">The sequence shown here is derived from an EMBL/GenBank/DDBJ whole genome shotgun (WGS) entry which is preliminary data.</text>
</comment>
<dbReference type="InterPro" id="IPR003594">
    <property type="entry name" value="HATPase_dom"/>
</dbReference>
<dbReference type="CDD" id="cd16936">
    <property type="entry name" value="HATPase_RsbW-like"/>
    <property type="match status" value="1"/>
</dbReference>
<evidence type="ECO:0000313" key="4">
    <source>
        <dbReference type="Proteomes" id="UP000230821"/>
    </source>
</evidence>
<accession>A0A2G6KDN5</accession>
<dbReference type="EMBL" id="PDSK01000095">
    <property type="protein sequence ID" value="PIE33735.1"/>
    <property type="molecule type" value="Genomic_DNA"/>
</dbReference>
<keyword evidence="1" id="KW-0723">Serine/threonine-protein kinase</keyword>
<dbReference type="PANTHER" id="PTHR35526">
    <property type="entry name" value="ANTI-SIGMA-F FACTOR RSBW-RELATED"/>
    <property type="match status" value="1"/>
</dbReference>
<evidence type="ECO:0000256" key="1">
    <source>
        <dbReference type="ARBA" id="ARBA00022527"/>
    </source>
</evidence>
<evidence type="ECO:0000259" key="2">
    <source>
        <dbReference type="Pfam" id="PF13581"/>
    </source>
</evidence>